<protein>
    <recommendedName>
        <fullName evidence="1">RNase H type-1 domain-containing protein</fullName>
    </recommendedName>
</protein>
<dbReference type="EMBL" id="QGKX02001290">
    <property type="protein sequence ID" value="KAF3541049.1"/>
    <property type="molecule type" value="Genomic_DNA"/>
</dbReference>
<dbReference type="InterPro" id="IPR002156">
    <property type="entry name" value="RNaseH_domain"/>
</dbReference>
<feature type="domain" description="RNase H type-1" evidence="1">
    <location>
        <begin position="13"/>
        <end position="48"/>
    </location>
</feature>
<dbReference type="Pfam" id="PF13456">
    <property type="entry name" value="RVT_3"/>
    <property type="match status" value="1"/>
</dbReference>
<proteinExistence type="predicted"/>
<accession>A0A8S9QEF6</accession>
<dbReference type="AlphaFoldDB" id="A0A8S9QEF6"/>
<dbReference type="GO" id="GO:0003676">
    <property type="term" value="F:nucleic acid binding"/>
    <property type="evidence" value="ECO:0007669"/>
    <property type="project" value="InterPro"/>
</dbReference>
<evidence type="ECO:0000313" key="3">
    <source>
        <dbReference type="Proteomes" id="UP000712600"/>
    </source>
</evidence>
<sequence>MIEEPQAWPSFATELEEIKTLQLCFPEFKISHIPRVQNGISDSLAKNARSFRRKLCYIGCSIPVWLPLPPQVL</sequence>
<dbReference type="Proteomes" id="UP000712600">
    <property type="component" value="Unassembled WGS sequence"/>
</dbReference>
<dbReference type="GO" id="GO:0004523">
    <property type="term" value="F:RNA-DNA hybrid ribonuclease activity"/>
    <property type="evidence" value="ECO:0007669"/>
    <property type="project" value="InterPro"/>
</dbReference>
<organism evidence="2 3">
    <name type="scientific">Brassica cretica</name>
    <name type="common">Mustard</name>
    <dbReference type="NCBI Taxonomy" id="69181"/>
    <lineage>
        <taxon>Eukaryota</taxon>
        <taxon>Viridiplantae</taxon>
        <taxon>Streptophyta</taxon>
        <taxon>Embryophyta</taxon>
        <taxon>Tracheophyta</taxon>
        <taxon>Spermatophyta</taxon>
        <taxon>Magnoliopsida</taxon>
        <taxon>eudicotyledons</taxon>
        <taxon>Gunneridae</taxon>
        <taxon>Pentapetalae</taxon>
        <taxon>rosids</taxon>
        <taxon>malvids</taxon>
        <taxon>Brassicales</taxon>
        <taxon>Brassicaceae</taxon>
        <taxon>Brassiceae</taxon>
        <taxon>Brassica</taxon>
    </lineage>
</organism>
<gene>
    <name evidence="2" type="ORF">F2Q69_00019963</name>
</gene>
<reference evidence="2" key="1">
    <citation type="submission" date="2019-12" db="EMBL/GenBank/DDBJ databases">
        <title>Genome sequencing and annotation of Brassica cretica.</title>
        <authorList>
            <person name="Studholme D.J."/>
            <person name="Sarris P."/>
        </authorList>
    </citation>
    <scope>NUCLEOTIDE SEQUENCE</scope>
    <source>
        <strain evidence="2">PFS-109/04</strain>
        <tissue evidence="2">Leaf</tissue>
    </source>
</reference>
<comment type="caution">
    <text evidence="2">The sequence shown here is derived from an EMBL/GenBank/DDBJ whole genome shotgun (WGS) entry which is preliminary data.</text>
</comment>
<evidence type="ECO:0000259" key="1">
    <source>
        <dbReference type="Pfam" id="PF13456"/>
    </source>
</evidence>
<evidence type="ECO:0000313" key="2">
    <source>
        <dbReference type="EMBL" id="KAF3541049.1"/>
    </source>
</evidence>
<name>A0A8S9QEF6_BRACR</name>